<keyword evidence="12" id="KW-1185">Reference proteome</keyword>
<feature type="chain" id="PRO_5018253667" description="Multicopper oxidase" evidence="7">
    <location>
        <begin position="20"/>
        <end position="561"/>
    </location>
</feature>
<comment type="similarity">
    <text evidence="1">Belongs to the multicopper oxidase family.</text>
</comment>
<dbReference type="Pfam" id="PF07731">
    <property type="entry name" value="Cu-oxidase_2"/>
    <property type="match status" value="1"/>
</dbReference>
<evidence type="ECO:0000313" key="11">
    <source>
        <dbReference type="EMBL" id="RPA80406.1"/>
    </source>
</evidence>
<evidence type="ECO:0000256" key="5">
    <source>
        <dbReference type="ARBA" id="ARBA00023008"/>
    </source>
</evidence>
<dbReference type="EMBL" id="ML119688">
    <property type="protein sequence ID" value="RPA80406.1"/>
    <property type="molecule type" value="Genomic_DNA"/>
</dbReference>
<dbReference type="InterPro" id="IPR011707">
    <property type="entry name" value="Cu-oxidase-like_N"/>
</dbReference>
<feature type="domain" description="Plastocyanin-like" evidence="8">
    <location>
        <begin position="188"/>
        <end position="334"/>
    </location>
</feature>
<keyword evidence="3" id="KW-0677">Repeat</keyword>
<evidence type="ECO:0000256" key="4">
    <source>
        <dbReference type="ARBA" id="ARBA00023002"/>
    </source>
</evidence>
<keyword evidence="5" id="KW-0186">Copper</keyword>
<dbReference type="InterPro" id="IPR001117">
    <property type="entry name" value="Cu-oxidase_2nd"/>
</dbReference>
<evidence type="ECO:0000313" key="12">
    <source>
        <dbReference type="Proteomes" id="UP000275078"/>
    </source>
</evidence>
<organism evidence="11 12">
    <name type="scientific">Ascobolus immersus RN42</name>
    <dbReference type="NCBI Taxonomy" id="1160509"/>
    <lineage>
        <taxon>Eukaryota</taxon>
        <taxon>Fungi</taxon>
        <taxon>Dikarya</taxon>
        <taxon>Ascomycota</taxon>
        <taxon>Pezizomycotina</taxon>
        <taxon>Pezizomycetes</taxon>
        <taxon>Pezizales</taxon>
        <taxon>Ascobolaceae</taxon>
        <taxon>Ascobolus</taxon>
    </lineage>
</organism>
<name>A0A3N4I4T2_ASCIM</name>
<sequence>MPSIRSLLVAALSVSTLFASPLNKRGCQNTPTSRGCWGSFSIEDDPHDVWPNTGVTREYHLRIGHKTLAPDGVPKQMMVINGQYPGPTIEGNWGDDIVVHVYNELTTNGTGIHWHGVRQLFNNPADGAVSQTECPIPPGGMRTYRWKATQHGSGWYHSHYSLQYTDGVLGPIVIHGPRTANYDIDLGPVLMTDHYHESAFKLQEKVSIDTLGLPPVADNGLINGKNVYKKGGAREEFVFTPGKKHLLRLANVGSEVTFRFSVDKHKMTVVAMDWTPIKPYETKTLFIGVGQRYDVIIEADQEPKDYWLRARPMLACLAVNAKTFNIRGIVRYDKTSTAEPDTLSHTIADVCVDESPSDLVPYHFHQVGLNAINDTGFSANLRPELVEKSKLRWNIGLEPYIPPKDSPTALSYINGVAPKDMDTYLVPVDLTSLGNEDKWVYIILQSSLPLAHPIHLHGHDVYVLGRGGGLFFEHYGLNLENPTRRDTVNLPATGWLALAFRLDNPGAWLLHCHIQWHLHHGFGMSVIEGTRKQVASVWASRKDEEERICRAWKATGLESRH</sequence>
<evidence type="ECO:0000256" key="3">
    <source>
        <dbReference type="ARBA" id="ARBA00022737"/>
    </source>
</evidence>
<dbReference type="InterPro" id="IPR011706">
    <property type="entry name" value="Cu-oxidase_C"/>
</dbReference>
<dbReference type="PANTHER" id="PTHR11709:SF502">
    <property type="entry name" value="MULTICOPPER OXIDASE"/>
    <property type="match status" value="1"/>
</dbReference>
<evidence type="ECO:0000259" key="9">
    <source>
        <dbReference type="Pfam" id="PF07731"/>
    </source>
</evidence>
<dbReference type="CDD" id="cd13880">
    <property type="entry name" value="CuRO_2_MaLCC_like"/>
    <property type="match status" value="1"/>
</dbReference>
<proteinExistence type="inferred from homology"/>
<dbReference type="AlphaFoldDB" id="A0A3N4I4T2"/>
<keyword evidence="7" id="KW-0732">Signal</keyword>
<dbReference type="Pfam" id="PF00394">
    <property type="entry name" value="Cu-oxidase"/>
    <property type="match status" value="1"/>
</dbReference>
<evidence type="ECO:0000256" key="6">
    <source>
        <dbReference type="ARBA" id="ARBA00023180"/>
    </source>
</evidence>
<feature type="domain" description="Plastocyanin-like" evidence="10">
    <location>
        <begin position="65"/>
        <end position="177"/>
    </location>
</feature>
<dbReference type="Proteomes" id="UP000275078">
    <property type="component" value="Unassembled WGS sequence"/>
</dbReference>
<dbReference type="SUPFAM" id="SSF49503">
    <property type="entry name" value="Cupredoxins"/>
    <property type="match status" value="3"/>
</dbReference>
<evidence type="ECO:0000256" key="2">
    <source>
        <dbReference type="ARBA" id="ARBA00022723"/>
    </source>
</evidence>
<gene>
    <name evidence="11" type="ORF">BJ508DRAFT_239962</name>
</gene>
<protein>
    <recommendedName>
        <fullName evidence="13">Multicopper oxidase</fullName>
    </recommendedName>
</protein>
<dbReference type="FunFam" id="2.60.40.420:FF:000021">
    <property type="entry name" value="Extracellular dihydrogeodin oxidase/laccase"/>
    <property type="match status" value="1"/>
</dbReference>
<evidence type="ECO:0008006" key="13">
    <source>
        <dbReference type="Google" id="ProtNLM"/>
    </source>
</evidence>
<keyword evidence="2" id="KW-0479">Metal-binding</keyword>
<dbReference type="Gene3D" id="2.60.40.420">
    <property type="entry name" value="Cupredoxins - blue copper proteins"/>
    <property type="match status" value="3"/>
</dbReference>
<dbReference type="GO" id="GO:0016491">
    <property type="term" value="F:oxidoreductase activity"/>
    <property type="evidence" value="ECO:0007669"/>
    <property type="project" value="UniProtKB-KW"/>
</dbReference>
<dbReference type="CDD" id="cd13854">
    <property type="entry name" value="CuRO_1_MaLCC_like"/>
    <property type="match status" value="1"/>
</dbReference>
<dbReference type="FunFam" id="2.60.40.420:FF:000038">
    <property type="entry name" value="Extracellular dihydrogeodin oxidase/laccase"/>
    <property type="match status" value="1"/>
</dbReference>
<keyword evidence="6" id="KW-0325">Glycoprotein</keyword>
<evidence type="ECO:0000259" key="10">
    <source>
        <dbReference type="Pfam" id="PF07732"/>
    </source>
</evidence>
<evidence type="ECO:0000256" key="1">
    <source>
        <dbReference type="ARBA" id="ARBA00010609"/>
    </source>
</evidence>
<dbReference type="OrthoDB" id="2121828at2759"/>
<dbReference type="InterPro" id="IPR045087">
    <property type="entry name" value="Cu-oxidase_fam"/>
</dbReference>
<reference evidence="11 12" key="1">
    <citation type="journal article" date="2018" name="Nat. Ecol. Evol.">
        <title>Pezizomycetes genomes reveal the molecular basis of ectomycorrhizal truffle lifestyle.</title>
        <authorList>
            <person name="Murat C."/>
            <person name="Payen T."/>
            <person name="Noel B."/>
            <person name="Kuo A."/>
            <person name="Morin E."/>
            <person name="Chen J."/>
            <person name="Kohler A."/>
            <person name="Krizsan K."/>
            <person name="Balestrini R."/>
            <person name="Da Silva C."/>
            <person name="Montanini B."/>
            <person name="Hainaut M."/>
            <person name="Levati E."/>
            <person name="Barry K.W."/>
            <person name="Belfiori B."/>
            <person name="Cichocki N."/>
            <person name="Clum A."/>
            <person name="Dockter R.B."/>
            <person name="Fauchery L."/>
            <person name="Guy J."/>
            <person name="Iotti M."/>
            <person name="Le Tacon F."/>
            <person name="Lindquist E.A."/>
            <person name="Lipzen A."/>
            <person name="Malagnac F."/>
            <person name="Mello A."/>
            <person name="Molinier V."/>
            <person name="Miyauchi S."/>
            <person name="Poulain J."/>
            <person name="Riccioni C."/>
            <person name="Rubini A."/>
            <person name="Sitrit Y."/>
            <person name="Splivallo R."/>
            <person name="Traeger S."/>
            <person name="Wang M."/>
            <person name="Zifcakova L."/>
            <person name="Wipf D."/>
            <person name="Zambonelli A."/>
            <person name="Paolocci F."/>
            <person name="Nowrousian M."/>
            <person name="Ottonello S."/>
            <person name="Baldrian P."/>
            <person name="Spatafora J.W."/>
            <person name="Henrissat B."/>
            <person name="Nagy L.G."/>
            <person name="Aury J.M."/>
            <person name="Wincker P."/>
            <person name="Grigoriev I.V."/>
            <person name="Bonfante P."/>
            <person name="Martin F.M."/>
        </authorList>
    </citation>
    <scope>NUCLEOTIDE SEQUENCE [LARGE SCALE GENOMIC DNA]</scope>
    <source>
        <strain evidence="11 12">RN42</strain>
    </source>
</reference>
<dbReference type="GO" id="GO:0005507">
    <property type="term" value="F:copper ion binding"/>
    <property type="evidence" value="ECO:0007669"/>
    <property type="project" value="InterPro"/>
</dbReference>
<dbReference type="PANTHER" id="PTHR11709">
    <property type="entry name" value="MULTI-COPPER OXIDASE"/>
    <property type="match status" value="1"/>
</dbReference>
<dbReference type="InterPro" id="IPR008972">
    <property type="entry name" value="Cupredoxin"/>
</dbReference>
<dbReference type="STRING" id="1160509.A0A3N4I4T2"/>
<feature type="domain" description="Plastocyanin-like" evidence="9">
    <location>
        <begin position="435"/>
        <end position="529"/>
    </location>
</feature>
<accession>A0A3N4I4T2</accession>
<evidence type="ECO:0000256" key="7">
    <source>
        <dbReference type="SAM" id="SignalP"/>
    </source>
</evidence>
<keyword evidence="4" id="KW-0560">Oxidoreductase</keyword>
<dbReference type="Pfam" id="PF07732">
    <property type="entry name" value="Cu-oxidase_3"/>
    <property type="match status" value="1"/>
</dbReference>
<feature type="signal peptide" evidence="7">
    <location>
        <begin position="1"/>
        <end position="19"/>
    </location>
</feature>
<evidence type="ECO:0000259" key="8">
    <source>
        <dbReference type="Pfam" id="PF00394"/>
    </source>
</evidence>